<evidence type="ECO:0000256" key="1">
    <source>
        <dbReference type="SAM" id="Phobius"/>
    </source>
</evidence>
<accession>A0A1Y4M026</accession>
<dbReference type="AlphaFoldDB" id="A0A1Y4M026"/>
<feature type="transmembrane region" description="Helical" evidence="1">
    <location>
        <begin position="120"/>
        <end position="143"/>
    </location>
</feature>
<evidence type="ECO:0000313" key="3">
    <source>
        <dbReference type="Proteomes" id="UP000195447"/>
    </source>
</evidence>
<comment type="caution">
    <text evidence="2">The sequence shown here is derived from an EMBL/GenBank/DDBJ whole genome shotgun (WGS) entry which is preliminary data.</text>
</comment>
<evidence type="ECO:0000313" key="2">
    <source>
        <dbReference type="EMBL" id="OUP60022.1"/>
    </source>
</evidence>
<dbReference type="EMBL" id="NFKM01000011">
    <property type="protein sequence ID" value="OUP60022.1"/>
    <property type="molecule type" value="Genomic_DNA"/>
</dbReference>
<gene>
    <name evidence="2" type="ORF">B5F14_06280</name>
</gene>
<keyword evidence="3" id="KW-1185">Reference proteome</keyword>
<reference evidence="3" key="1">
    <citation type="submission" date="2017-04" db="EMBL/GenBank/DDBJ databases">
        <title>Function of individual gut microbiota members based on whole genome sequencing of pure cultures obtained from chicken caecum.</title>
        <authorList>
            <person name="Medvecky M."/>
            <person name="Cejkova D."/>
            <person name="Polansky O."/>
            <person name="Karasova D."/>
            <person name="Kubasova T."/>
            <person name="Cizek A."/>
            <person name="Rychlik I."/>
        </authorList>
    </citation>
    <scope>NUCLEOTIDE SEQUENCE [LARGE SCALE GENOMIC DNA]</scope>
    <source>
        <strain evidence="3">An178</strain>
    </source>
</reference>
<keyword evidence="1" id="KW-1133">Transmembrane helix</keyword>
<proteinExistence type="predicted"/>
<evidence type="ECO:0008006" key="4">
    <source>
        <dbReference type="Google" id="ProtNLM"/>
    </source>
</evidence>
<protein>
    <recommendedName>
        <fullName evidence="4">Sensor histidine kinase NatK C-terminal domain-containing protein</fullName>
    </recommendedName>
</protein>
<keyword evidence="1" id="KW-0472">Membrane</keyword>
<sequence length="353" mass="41617">MFFLLYGEVLIVFYDNWKRKTFFFLLYYLIIGIEETLSVLIIKNSQIDQLIKSPIILMLMVITLSQVMYYASAAIINYAYKSIKSNLSKKFYFLFIPLFIILVFLFYFGDYNTIYRGNHIFLKIFLFILPVVFLITLIQIYIIKVSNLKKDLEISKLNHELLESRYQYLLNQYNSNFNFLHDLLKTCSDLIVLINNKKYKELEEEIYILSDETYKKFNTIYSNSLSLSIVLNEKQQELNENDIYVTTTLLDGDLKCLSSNQQVYLFNEMISAAINSCKNFNNRRYIIVKSFMKEKSTIIQFIFSNDSIEILSKVKTITDEIDKRINSISNVKFDESNQTIKVIFSLNNASNES</sequence>
<dbReference type="Proteomes" id="UP000195447">
    <property type="component" value="Unassembled WGS sequence"/>
</dbReference>
<keyword evidence="1" id="KW-0812">Transmembrane</keyword>
<feature type="transmembrane region" description="Helical" evidence="1">
    <location>
        <begin position="91"/>
        <end position="108"/>
    </location>
</feature>
<feature type="transmembrane region" description="Helical" evidence="1">
    <location>
        <begin position="21"/>
        <end position="42"/>
    </location>
</feature>
<name>A0A1Y4M026_9FIRM</name>
<feature type="transmembrane region" description="Helical" evidence="1">
    <location>
        <begin position="54"/>
        <end position="79"/>
    </location>
</feature>
<organism evidence="2 3">
    <name type="scientific">Faecalitalea cylindroides</name>
    <dbReference type="NCBI Taxonomy" id="39483"/>
    <lineage>
        <taxon>Bacteria</taxon>
        <taxon>Bacillati</taxon>
        <taxon>Bacillota</taxon>
        <taxon>Erysipelotrichia</taxon>
        <taxon>Erysipelotrichales</taxon>
        <taxon>Erysipelotrichaceae</taxon>
        <taxon>Faecalitalea</taxon>
    </lineage>
</organism>